<dbReference type="GO" id="GO:0051537">
    <property type="term" value="F:2 iron, 2 sulfur cluster binding"/>
    <property type="evidence" value="ECO:0007669"/>
    <property type="project" value="UniProtKB-KW"/>
</dbReference>
<reference evidence="8 9" key="2">
    <citation type="journal article" date="2016" name="Genome Announc.">
        <title>Draft Genome Sequence of the N2-Fixing Cyanobacterium Nostoc piscinale CENA21, Isolated from the Brazilian Amazon Floodplain.</title>
        <authorList>
            <person name="Leao T."/>
            <person name="Guimaraes P.I."/>
            <person name="de Melo A.G."/>
            <person name="Ramos R.T."/>
            <person name="Leao P.N."/>
            <person name="Silva A."/>
            <person name="Fiore M.F."/>
            <person name="Schneider M.P."/>
        </authorList>
    </citation>
    <scope>NUCLEOTIDE SEQUENCE [LARGE SCALE GENOMIC DNA]</scope>
    <source>
        <strain evidence="8 9">CENA21</strain>
    </source>
</reference>
<keyword evidence="4" id="KW-0408">Iron</keyword>
<evidence type="ECO:0000313" key="9">
    <source>
        <dbReference type="Proteomes" id="UP000062645"/>
    </source>
</evidence>
<dbReference type="OrthoDB" id="477744at2"/>
<dbReference type="InterPro" id="IPR013626">
    <property type="entry name" value="PaO"/>
</dbReference>
<evidence type="ECO:0000256" key="5">
    <source>
        <dbReference type="ARBA" id="ARBA00023014"/>
    </source>
</evidence>
<dbReference type="STRING" id="224013.ACX27_04655"/>
<organism evidence="8 9">
    <name type="scientific">Nostoc piscinale CENA21</name>
    <dbReference type="NCBI Taxonomy" id="224013"/>
    <lineage>
        <taxon>Bacteria</taxon>
        <taxon>Bacillati</taxon>
        <taxon>Cyanobacteriota</taxon>
        <taxon>Cyanophyceae</taxon>
        <taxon>Nostocales</taxon>
        <taxon>Nostocaceae</taxon>
        <taxon>Nostoc</taxon>
    </lineage>
</organism>
<feature type="transmembrane region" description="Helical" evidence="6">
    <location>
        <begin position="390"/>
        <end position="407"/>
    </location>
</feature>
<gene>
    <name evidence="8" type="ORF">ACX27_04655</name>
</gene>
<evidence type="ECO:0000256" key="3">
    <source>
        <dbReference type="ARBA" id="ARBA00022946"/>
    </source>
</evidence>
<dbReference type="Pfam" id="PF00355">
    <property type="entry name" value="Rieske"/>
    <property type="match status" value="1"/>
</dbReference>
<keyword evidence="6" id="KW-0472">Membrane</keyword>
<dbReference type="RefSeq" id="WP_062289100.1">
    <property type="nucleotide sequence ID" value="NZ_CP012036.1"/>
</dbReference>
<dbReference type="GO" id="GO:0010277">
    <property type="term" value="F:chlorophyllide a oxygenase activity"/>
    <property type="evidence" value="ECO:0007669"/>
    <property type="project" value="InterPro"/>
</dbReference>
<dbReference type="PATRIC" id="fig|224013.5.peg.1118"/>
<dbReference type="Proteomes" id="UP000062645">
    <property type="component" value="Chromosome"/>
</dbReference>
<keyword evidence="5" id="KW-0411">Iron-sulfur</keyword>
<dbReference type="PANTHER" id="PTHR21266">
    <property type="entry name" value="IRON-SULFUR DOMAIN CONTAINING PROTEIN"/>
    <property type="match status" value="1"/>
</dbReference>
<keyword evidence="2" id="KW-0479">Metal-binding</keyword>
<evidence type="ECO:0000313" key="8">
    <source>
        <dbReference type="EMBL" id="ALF52302.1"/>
    </source>
</evidence>
<keyword evidence="9" id="KW-1185">Reference proteome</keyword>
<evidence type="ECO:0000256" key="4">
    <source>
        <dbReference type="ARBA" id="ARBA00023004"/>
    </source>
</evidence>
<evidence type="ECO:0000256" key="2">
    <source>
        <dbReference type="ARBA" id="ARBA00022723"/>
    </source>
</evidence>
<evidence type="ECO:0000256" key="1">
    <source>
        <dbReference type="ARBA" id="ARBA00022714"/>
    </source>
</evidence>
<keyword evidence="3" id="KW-0809">Transit peptide</keyword>
<dbReference type="Pfam" id="PF08417">
    <property type="entry name" value="PaO"/>
    <property type="match status" value="1"/>
</dbReference>
<dbReference type="AlphaFoldDB" id="A0A0M4SP98"/>
<keyword evidence="6" id="KW-0812">Transmembrane</keyword>
<dbReference type="SUPFAM" id="SSF55961">
    <property type="entry name" value="Bet v1-like"/>
    <property type="match status" value="1"/>
</dbReference>
<reference evidence="9" key="1">
    <citation type="submission" date="2015-07" db="EMBL/GenBank/DDBJ databases">
        <title>Genome Of Nitrogen-Fixing Cyanobacterium Nostoc piscinale CENA21 From Solimoes/Amazon River Floodplain Sediments And Comparative Genomics To Uncover Biosynthetic Natural Products Potential.</title>
        <authorList>
            <person name="Leao T.F."/>
            <person name="Leao P.N."/>
            <person name="Guimaraes P.I."/>
            <person name="de Melo A.G.C."/>
            <person name="Ramos R.T.J."/>
            <person name="Silva A."/>
            <person name="Fiore M.F."/>
            <person name="Schneider M.P.C."/>
        </authorList>
    </citation>
    <scope>NUCLEOTIDE SEQUENCE [LARGE SCALE GENOMIC DNA]</scope>
    <source>
        <strain evidence="9">CENA21</strain>
    </source>
</reference>
<dbReference type="InterPro" id="IPR017941">
    <property type="entry name" value="Rieske_2Fe-2S"/>
</dbReference>
<feature type="transmembrane region" description="Helical" evidence="6">
    <location>
        <begin position="413"/>
        <end position="432"/>
    </location>
</feature>
<dbReference type="InterPro" id="IPR036922">
    <property type="entry name" value="Rieske_2Fe-2S_sf"/>
</dbReference>
<dbReference type="EMBL" id="CP012036">
    <property type="protein sequence ID" value="ALF52302.1"/>
    <property type="molecule type" value="Genomic_DNA"/>
</dbReference>
<keyword evidence="6" id="KW-1133">Transmembrane helix</keyword>
<dbReference type="KEGG" id="npz:ACX27_04655"/>
<feature type="domain" description="Rieske" evidence="7">
    <location>
        <begin position="28"/>
        <end position="133"/>
    </location>
</feature>
<dbReference type="SUPFAM" id="SSF50022">
    <property type="entry name" value="ISP domain"/>
    <property type="match status" value="1"/>
</dbReference>
<protein>
    <submittedName>
        <fullName evidence="8">(2Fe-2S)-binding protein</fullName>
    </submittedName>
</protein>
<evidence type="ECO:0000259" key="7">
    <source>
        <dbReference type="PROSITE" id="PS51296"/>
    </source>
</evidence>
<proteinExistence type="predicted"/>
<keyword evidence="1" id="KW-0001">2Fe-2S</keyword>
<evidence type="ECO:0000256" key="6">
    <source>
        <dbReference type="SAM" id="Phobius"/>
    </source>
</evidence>
<dbReference type="Gene3D" id="2.102.10.10">
    <property type="entry name" value="Rieske [2Fe-2S] iron-sulphur domain"/>
    <property type="match status" value="1"/>
</dbReference>
<dbReference type="GO" id="GO:0046872">
    <property type="term" value="F:metal ion binding"/>
    <property type="evidence" value="ECO:0007669"/>
    <property type="project" value="UniProtKB-KW"/>
</dbReference>
<dbReference type="PROSITE" id="PS51296">
    <property type="entry name" value="RIESKE"/>
    <property type="match status" value="1"/>
</dbReference>
<accession>A0A0M4SP98</accession>
<dbReference type="GO" id="GO:0005737">
    <property type="term" value="C:cytoplasm"/>
    <property type="evidence" value="ECO:0007669"/>
    <property type="project" value="TreeGrafter"/>
</dbReference>
<dbReference type="InterPro" id="IPR050584">
    <property type="entry name" value="Cholesterol_7-desaturase"/>
</dbReference>
<dbReference type="GO" id="GO:0016705">
    <property type="term" value="F:oxidoreductase activity, acting on paired donors, with incorporation or reduction of molecular oxygen"/>
    <property type="evidence" value="ECO:0007669"/>
    <property type="project" value="UniProtKB-ARBA"/>
</dbReference>
<name>A0A0M4SP98_9NOSO</name>
<dbReference type="Gene3D" id="3.90.380.10">
    <property type="entry name" value="Naphthalene 1,2-dioxygenase Alpha Subunit, Chain A, domain 1"/>
    <property type="match status" value="1"/>
</dbReference>
<dbReference type="PANTHER" id="PTHR21266:SF29">
    <property type="entry name" value="PROTEIN TIC 55, CHLOROPLASTIC"/>
    <property type="match status" value="1"/>
</dbReference>
<sequence length="446" mass="51055">MAIAPDKAIAETLPTPAKHQEFDWQNCWYPIAFTQDLPQDLPYRFSLYNEPLVLFRNQEGKLGCLTDRCSHRAARLSDGQIIDGRIECLYHGWQFGIDGQCLHIPQLPQDAKMPANACVKSLPVVERQGIIWMWAGQEQPIEELIPTIPELDKPGVFCTDYIRDLPYDQTYFIENVIDPAHVYISHDGVVGKRENAQPLDLEVLDSSLSGIRGRWRSTRQPHQPWSLLNFIAPNLVLYQSDNSNTGKFGGVVLYSLPLSKDRCRVFVRNYGNFFPWQMKLMPRWFDHIMIRNIILEGDLQIVVEQKRQIERLGKSLKEIYLPLKTSDTLVVEYRKWLDKFGQGLPFYQGYSSEKDFHSNELQENSLTLDRLSQHTQICSSCNQAYRVTNFSKQILIGLAIALAALAILTDNSWVKPVAVAGGLLAVVLAFAAQKLKTKFERAYTRH</sequence>